<dbReference type="PANTHER" id="PTHR43761:SF1">
    <property type="entry name" value="D-ISOMER SPECIFIC 2-HYDROXYACID DEHYDROGENASE CATALYTIC DOMAIN-CONTAINING PROTEIN-RELATED"/>
    <property type="match status" value="1"/>
</dbReference>
<dbReference type="InterPro" id="IPR006140">
    <property type="entry name" value="D-isomer_DH_NAD-bd"/>
</dbReference>
<sequence length="323" mass="35671">MKAIFLDRATFSADLALTPPHGLSDYQVYAQTPNDPKIIIERCQDADIIITNKVELTAEIIAQLPKLKLIQLTATGMNNVDKDACDKHGITVKNVAGYAVKSVPEHTFMLILSAMRAARHYHHEVVKGDWQKDGRFCLLDTPLVDLEGKTLGIIGYGTIGKRVGEIAKVFGMTVLIAEHQNKPPRNSDYSAFDDVLAQSDVITLHCPLTEQTQHLVNADSIAKMTKKPLIINVARGGVVDSQAVAEAVTQGKLLGYGADVFEHEPIKDNDPLLTLKDHPRVIFTPHNAWGSVNAQLNLWDILCQQVQEFIQLFHKGNNENNGK</sequence>
<dbReference type="EMBL" id="PKJS01000008">
    <property type="protein sequence ID" value="PKZ68660.1"/>
    <property type="molecule type" value="Genomic_DNA"/>
</dbReference>
<keyword evidence="2 4" id="KW-0560">Oxidoreductase</keyword>
<evidence type="ECO:0000259" key="6">
    <source>
        <dbReference type="Pfam" id="PF02826"/>
    </source>
</evidence>
<name>A0A2I1RHQ2_FAUOS</name>
<dbReference type="SUPFAM" id="SSF52283">
    <property type="entry name" value="Formate/glycerate dehydrogenase catalytic domain-like"/>
    <property type="match status" value="1"/>
</dbReference>
<dbReference type="RefSeq" id="WP_101964489.1">
    <property type="nucleotide sequence ID" value="NZ_PKJS01000008.1"/>
</dbReference>
<dbReference type="PROSITE" id="PS00670">
    <property type="entry name" value="D_2_HYDROXYACID_DH_2"/>
    <property type="match status" value="1"/>
</dbReference>
<comment type="similarity">
    <text evidence="1 4">Belongs to the D-isomer specific 2-hydroxyacid dehydrogenase family.</text>
</comment>
<accession>A0A2I1RHQ2</accession>
<evidence type="ECO:0000256" key="1">
    <source>
        <dbReference type="ARBA" id="ARBA00005854"/>
    </source>
</evidence>
<gene>
    <name evidence="7" type="ORF">CYJ96_07230</name>
</gene>
<dbReference type="Gene3D" id="3.40.50.720">
    <property type="entry name" value="NAD(P)-binding Rossmann-like Domain"/>
    <property type="match status" value="2"/>
</dbReference>
<dbReference type="PANTHER" id="PTHR43761">
    <property type="entry name" value="D-ISOMER SPECIFIC 2-HYDROXYACID DEHYDROGENASE FAMILY PROTEIN (AFU_ORTHOLOGUE AFUA_1G13630)"/>
    <property type="match status" value="1"/>
</dbReference>
<dbReference type="InterPro" id="IPR036291">
    <property type="entry name" value="NAD(P)-bd_dom_sf"/>
</dbReference>
<dbReference type="GO" id="GO:0051287">
    <property type="term" value="F:NAD binding"/>
    <property type="evidence" value="ECO:0007669"/>
    <property type="project" value="InterPro"/>
</dbReference>
<evidence type="ECO:0000256" key="3">
    <source>
        <dbReference type="ARBA" id="ARBA00023027"/>
    </source>
</evidence>
<evidence type="ECO:0000313" key="8">
    <source>
        <dbReference type="Proteomes" id="UP000234914"/>
    </source>
</evidence>
<dbReference type="InterPro" id="IPR050418">
    <property type="entry name" value="D-iso_2-hydroxyacid_DH_PdxB"/>
</dbReference>
<evidence type="ECO:0000256" key="4">
    <source>
        <dbReference type="RuleBase" id="RU003719"/>
    </source>
</evidence>
<dbReference type="AlphaFoldDB" id="A0A2I1RHQ2"/>
<dbReference type="Pfam" id="PF02826">
    <property type="entry name" value="2-Hacid_dh_C"/>
    <property type="match status" value="1"/>
</dbReference>
<evidence type="ECO:0000313" key="7">
    <source>
        <dbReference type="EMBL" id="PKZ68660.1"/>
    </source>
</evidence>
<dbReference type="InterPro" id="IPR006139">
    <property type="entry name" value="D-isomer_2_OHA_DH_cat_dom"/>
</dbReference>
<dbReference type="Pfam" id="PF00389">
    <property type="entry name" value="2-Hacid_dh"/>
    <property type="match status" value="1"/>
</dbReference>
<reference evidence="7 8" key="1">
    <citation type="submission" date="2017-12" db="EMBL/GenBank/DDBJ databases">
        <title>Phylogenetic diversity of female urinary microbiome.</title>
        <authorList>
            <person name="Thomas-White K."/>
            <person name="Wolfe A.J."/>
        </authorList>
    </citation>
    <scope>NUCLEOTIDE SEQUENCE [LARGE SCALE GENOMIC DNA]</scope>
    <source>
        <strain evidence="7 8">UMB0416</strain>
    </source>
</reference>
<keyword evidence="3" id="KW-0520">NAD</keyword>
<dbReference type="Proteomes" id="UP000234914">
    <property type="component" value="Unassembled WGS sequence"/>
</dbReference>
<feature type="domain" description="D-isomer specific 2-hydroxyacid dehydrogenase NAD-binding" evidence="6">
    <location>
        <begin position="108"/>
        <end position="288"/>
    </location>
</feature>
<comment type="caution">
    <text evidence="7">The sequence shown here is derived from an EMBL/GenBank/DDBJ whole genome shotgun (WGS) entry which is preliminary data.</text>
</comment>
<dbReference type="InterPro" id="IPR029753">
    <property type="entry name" value="D-isomer_DH_CS"/>
</dbReference>
<dbReference type="SUPFAM" id="SSF51735">
    <property type="entry name" value="NAD(P)-binding Rossmann-fold domains"/>
    <property type="match status" value="1"/>
</dbReference>
<protein>
    <submittedName>
        <fullName evidence="7">Hydroxyacid dehydrogenase</fullName>
    </submittedName>
</protein>
<dbReference type="GO" id="GO:0016616">
    <property type="term" value="F:oxidoreductase activity, acting on the CH-OH group of donors, NAD or NADP as acceptor"/>
    <property type="evidence" value="ECO:0007669"/>
    <property type="project" value="InterPro"/>
</dbReference>
<evidence type="ECO:0000259" key="5">
    <source>
        <dbReference type="Pfam" id="PF00389"/>
    </source>
</evidence>
<organism evidence="7 8">
    <name type="scientific">Faucicola osloensis</name>
    <name type="common">Moraxella osloensis</name>
    <dbReference type="NCBI Taxonomy" id="34062"/>
    <lineage>
        <taxon>Bacteria</taxon>
        <taxon>Pseudomonadati</taxon>
        <taxon>Pseudomonadota</taxon>
        <taxon>Gammaproteobacteria</taxon>
        <taxon>Moraxellales</taxon>
        <taxon>Moraxellaceae</taxon>
        <taxon>Faucicola</taxon>
    </lineage>
</organism>
<evidence type="ECO:0000256" key="2">
    <source>
        <dbReference type="ARBA" id="ARBA00023002"/>
    </source>
</evidence>
<proteinExistence type="inferred from homology"/>
<dbReference type="CDD" id="cd12162">
    <property type="entry name" value="2-Hacid_dh_4"/>
    <property type="match status" value="1"/>
</dbReference>
<feature type="domain" description="D-isomer specific 2-hydroxyacid dehydrogenase catalytic" evidence="5">
    <location>
        <begin position="26"/>
        <end position="311"/>
    </location>
</feature>